<proteinExistence type="predicted"/>
<protein>
    <submittedName>
        <fullName evidence="2">Uncharacterized protein</fullName>
    </submittedName>
</protein>
<dbReference type="EMBL" id="QEXO01000001">
    <property type="protein sequence ID" value="PWE16063.1"/>
    <property type="molecule type" value="Genomic_DNA"/>
</dbReference>
<dbReference type="AlphaFoldDB" id="A0A2U2BPY8"/>
<feature type="region of interest" description="Disordered" evidence="1">
    <location>
        <begin position="1"/>
        <end position="52"/>
    </location>
</feature>
<comment type="caution">
    <text evidence="2">The sequence shown here is derived from an EMBL/GenBank/DDBJ whole genome shotgun (WGS) entry which is preliminary data.</text>
</comment>
<dbReference type="Proteomes" id="UP000245216">
    <property type="component" value="Unassembled WGS sequence"/>
</dbReference>
<dbReference type="RefSeq" id="WP_109088511.1">
    <property type="nucleotide sequence ID" value="NZ_QEXO01000001.1"/>
</dbReference>
<sequence>MDEIMTMPITSTTAPHPSTLPPSERDCDGHTQGGWALPSSHADGSQNSKDAPSEDFLAQAALLNLMGQTPISFHRLYVDITGNVITGLWLSSVLERVAQAKPEEFQDDDYVFRLSATQCHQVTGITASQQRTCRRDLIALGMLSEQSGPGRVPEYRLHLNVVADAILQASASLANSLEAVHQQQGSSSSQPVLSKRYG</sequence>
<gene>
    <name evidence="2" type="ORF">DF183_04870</name>
</gene>
<evidence type="ECO:0000256" key="1">
    <source>
        <dbReference type="SAM" id="MobiDB-lite"/>
    </source>
</evidence>
<accession>A0A2U2BPY8</accession>
<evidence type="ECO:0000313" key="3">
    <source>
        <dbReference type="Proteomes" id="UP000245216"/>
    </source>
</evidence>
<dbReference type="STRING" id="511.UZ73_00200"/>
<organism evidence="2 3">
    <name type="scientific">Alcaligenes faecalis</name>
    <dbReference type="NCBI Taxonomy" id="511"/>
    <lineage>
        <taxon>Bacteria</taxon>
        <taxon>Pseudomonadati</taxon>
        <taxon>Pseudomonadota</taxon>
        <taxon>Betaproteobacteria</taxon>
        <taxon>Burkholderiales</taxon>
        <taxon>Alcaligenaceae</taxon>
        <taxon>Alcaligenes</taxon>
    </lineage>
</organism>
<evidence type="ECO:0000313" key="2">
    <source>
        <dbReference type="EMBL" id="PWE16063.1"/>
    </source>
</evidence>
<reference evidence="2 3" key="2">
    <citation type="submission" date="2018-05" db="EMBL/GenBank/DDBJ databases">
        <authorList>
            <person name="Lanie J.A."/>
            <person name="Ng W.-L."/>
            <person name="Kazmierczak K.M."/>
            <person name="Andrzejewski T.M."/>
            <person name="Davidsen T.M."/>
            <person name="Wayne K.J."/>
            <person name="Tettelin H."/>
            <person name="Glass J.I."/>
            <person name="Rusch D."/>
            <person name="Podicherti R."/>
            <person name="Tsui H.-C.T."/>
            <person name="Winkler M.E."/>
        </authorList>
    </citation>
    <scope>NUCLEOTIDE SEQUENCE [LARGE SCALE GENOMIC DNA]</scope>
    <source>
        <strain evidence="2 3">YBY</strain>
    </source>
</reference>
<name>A0A2U2BPY8_ALCFA</name>
<reference evidence="2 3" key="1">
    <citation type="submission" date="2018-05" db="EMBL/GenBank/DDBJ databases">
        <title>Genome Sequence of an Efficient Indole-Degrading Bacterium, Alcaligenes sp.YBY.</title>
        <authorList>
            <person name="Yang B."/>
        </authorList>
    </citation>
    <scope>NUCLEOTIDE SEQUENCE [LARGE SCALE GENOMIC DNA]</scope>
    <source>
        <strain evidence="2 3">YBY</strain>
    </source>
</reference>